<dbReference type="PANTHER" id="PTHR12871">
    <property type="entry name" value="BETA-1,2-N-ACETYLGLUCOSAMINYLTRANSFERASE II"/>
    <property type="match status" value="1"/>
</dbReference>
<evidence type="ECO:0000256" key="14">
    <source>
        <dbReference type="ARBA" id="ARBA00023211"/>
    </source>
</evidence>
<dbReference type="EMBL" id="JTDY01010427">
    <property type="protein sequence ID" value="KOB58206.1"/>
    <property type="molecule type" value="Genomic_DNA"/>
</dbReference>
<evidence type="ECO:0000256" key="8">
    <source>
        <dbReference type="ARBA" id="ARBA00022968"/>
    </source>
</evidence>
<keyword evidence="4 17" id="KW-0328">Glycosyltransferase</keyword>
<dbReference type="GO" id="GO:0005795">
    <property type="term" value="C:Golgi stack"/>
    <property type="evidence" value="ECO:0007669"/>
    <property type="project" value="InterPro"/>
</dbReference>
<proteinExistence type="predicted"/>
<evidence type="ECO:0000256" key="2">
    <source>
        <dbReference type="ARBA" id="ARBA00004323"/>
    </source>
</evidence>
<comment type="cofactor">
    <cofactor evidence="1 15">
        <name>Mn(2+)</name>
        <dbReference type="ChEBI" id="CHEBI:29035"/>
    </cofactor>
</comment>
<dbReference type="GO" id="GO:0006487">
    <property type="term" value="P:protein N-linked glycosylation"/>
    <property type="evidence" value="ECO:0007669"/>
    <property type="project" value="TreeGrafter"/>
</dbReference>
<evidence type="ECO:0000256" key="4">
    <source>
        <dbReference type="ARBA" id="ARBA00022676"/>
    </source>
</evidence>
<keyword evidence="6" id="KW-0812">Transmembrane</keyword>
<evidence type="ECO:0000256" key="6">
    <source>
        <dbReference type="ARBA" id="ARBA00022692"/>
    </source>
</evidence>
<sequence length="125" mass="14999">MFRGLVLFLEEDHYVAEDFLHMLSLLRSTADRSCAQCEILSLGTYLKTYQYHVNGDKAANEERRKRKDYQSWNFQVYPNLYARTQKLQHEFCAYDDYNWDYSLLHLSQNRPGRDKFKVVMCKGPR</sequence>
<dbReference type="AlphaFoldDB" id="A0A0L7K559"/>
<keyword evidence="13" id="KW-0325">Glycoprotein</keyword>
<dbReference type="PANTHER" id="PTHR12871:SF0">
    <property type="entry name" value="ALPHA-1,6-MANNOSYL-GLYCOPROTEIN 2-BETA-N-ACETYLGLUCOSAMINYLTRANSFERASE"/>
    <property type="match status" value="1"/>
</dbReference>
<keyword evidence="12 16" id="KW-1015">Disulfide bond</keyword>
<evidence type="ECO:0000256" key="1">
    <source>
        <dbReference type="ARBA" id="ARBA00001936"/>
    </source>
</evidence>
<feature type="binding site" evidence="15">
    <location>
        <position position="12"/>
    </location>
    <ligand>
        <name>Mn(2+)</name>
        <dbReference type="ChEBI" id="CHEBI:29035"/>
    </ligand>
</feature>
<evidence type="ECO:0000256" key="12">
    <source>
        <dbReference type="ARBA" id="ARBA00023157"/>
    </source>
</evidence>
<feature type="disulfide bond" evidence="16">
    <location>
        <begin position="34"/>
        <end position="37"/>
    </location>
</feature>
<keyword evidence="18" id="KW-1185">Reference proteome</keyword>
<protein>
    <submittedName>
        <fullName evidence="17">UDP-N-acetylglucosamine:alpha-6-D-mannoside beta-1,2-N-acetylglucosaminyltransferase II</fullName>
    </submittedName>
</protein>
<dbReference type="GO" id="GO:0008455">
    <property type="term" value="F:alpha-1,6-mannosylglycoprotein 2-beta-N-acetylglucosaminyltransferase activity"/>
    <property type="evidence" value="ECO:0007669"/>
    <property type="project" value="InterPro"/>
</dbReference>
<evidence type="ECO:0000256" key="11">
    <source>
        <dbReference type="ARBA" id="ARBA00023136"/>
    </source>
</evidence>
<dbReference type="UniPathway" id="UPA00378"/>
<comment type="pathway">
    <text evidence="3">Protein modification; protein glycosylation.</text>
</comment>
<evidence type="ECO:0000256" key="9">
    <source>
        <dbReference type="ARBA" id="ARBA00022989"/>
    </source>
</evidence>
<evidence type="ECO:0000256" key="7">
    <source>
        <dbReference type="ARBA" id="ARBA00022723"/>
    </source>
</evidence>
<evidence type="ECO:0000313" key="17">
    <source>
        <dbReference type="EMBL" id="KOB58206.1"/>
    </source>
</evidence>
<dbReference type="Proteomes" id="UP000037510">
    <property type="component" value="Unassembled WGS sequence"/>
</dbReference>
<evidence type="ECO:0000256" key="5">
    <source>
        <dbReference type="ARBA" id="ARBA00022679"/>
    </source>
</evidence>
<reference evidence="17 18" key="1">
    <citation type="journal article" date="2015" name="Genome Biol. Evol.">
        <title>The genome of winter moth (Operophtera brumata) provides a genomic perspective on sexual dimorphism and phenology.</title>
        <authorList>
            <person name="Derks M.F."/>
            <person name="Smit S."/>
            <person name="Salis L."/>
            <person name="Schijlen E."/>
            <person name="Bossers A."/>
            <person name="Mateman C."/>
            <person name="Pijl A.S."/>
            <person name="de Ridder D."/>
            <person name="Groenen M.A."/>
            <person name="Visser M.E."/>
            <person name="Megens H.J."/>
        </authorList>
    </citation>
    <scope>NUCLEOTIDE SEQUENCE [LARGE SCALE GENOMIC DNA]</scope>
    <source>
        <strain evidence="17">WM2013NL</strain>
        <tissue evidence="17">Head and thorax</tissue>
    </source>
</reference>
<evidence type="ECO:0000313" key="18">
    <source>
        <dbReference type="Proteomes" id="UP000037510"/>
    </source>
</evidence>
<dbReference type="InterPro" id="IPR007754">
    <property type="entry name" value="GlcNAc_II"/>
</dbReference>
<keyword evidence="5 17" id="KW-0808">Transferase</keyword>
<comment type="subcellular location">
    <subcellularLocation>
        <location evidence="2">Golgi apparatus membrane</location>
        <topology evidence="2">Single-pass type II membrane protein</topology>
    </subcellularLocation>
</comment>
<keyword evidence="9" id="KW-1133">Transmembrane helix</keyword>
<evidence type="ECO:0000256" key="15">
    <source>
        <dbReference type="PIRSR" id="PIRSR607754-2"/>
    </source>
</evidence>
<feature type="non-terminal residue" evidence="17">
    <location>
        <position position="125"/>
    </location>
</feature>
<accession>A0A0L7K559</accession>
<keyword evidence="11" id="KW-0472">Membrane</keyword>
<keyword evidence="8" id="KW-0735">Signal-anchor</keyword>
<evidence type="ECO:0000256" key="13">
    <source>
        <dbReference type="ARBA" id="ARBA00023180"/>
    </source>
</evidence>
<comment type="caution">
    <text evidence="17">The sequence shown here is derived from an EMBL/GenBank/DDBJ whole genome shotgun (WGS) entry which is preliminary data.</text>
</comment>
<dbReference type="Pfam" id="PF05060">
    <property type="entry name" value="MGAT2"/>
    <property type="match status" value="1"/>
</dbReference>
<evidence type="ECO:0000256" key="3">
    <source>
        <dbReference type="ARBA" id="ARBA00004922"/>
    </source>
</evidence>
<gene>
    <name evidence="17" type="ORF">OBRU01_20847</name>
</gene>
<dbReference type="STRING" id="104452.A0A0L7K559"/>
<dbReference type="GO" id="GO:0000139">
    <property type="term" value="C:Golgi membrane"/>
    <property type="evidence" value="ECO:0007669"/>
    <property type="project" value="UniProtKB-SubCell"/>
</dbReference>
<keyword evidence="14 15" id="KW-0464">Manganese</keyword>
<organism evidence="17 18">
    <name type="scientific">Operophtera brumata</name>
    <name type="common">Winter moth</name>
    <name type="synonym">Phalaena brumata</name>
    <dbReference type="NCBI Taxonomy" id="104452"/>
    <lineage>
        <taxon>Eukaryota</taxon>
        <taxon>Metazoa</taxon>
        <taxon>Ecdysozoa</taxon>
        <taxon>Arthropoda</taxon>
        <taxon>Hexapoda</taxon>
        <taxon>Insecta</taxon>
        <taxon>Pterygota</taxon>
        <taxon>Neoptera</taxon>
        <taxon>Endopterygota</taxon>
        <taxon>Lepidoptera</taxon>
        <taxon>Glossata</taxon>
        <taxon>Ditrysia</taxon>
        <taxon>Geometroidea</taxon>
        <taxon>Geometridae</taxon>
        <taxon>Larentiinae</taxon>
        <taxon>Operophtera</taxon>
    </lineage>
</organism>
<keyword evidence="10" id="KW-0333">Golgi apparatus</keyword>
<dbReference type="GO" id="GO:0009312">
    <property type="term" value="P:oligosaccharide biosynthetic process"/>
    <property type="evidence" value="ECO:0007669"/>
    <property type="project" value="InterPro"/>
</dbReference>
<name>A0A0L7K559_OPEBR</name>
<evidence type="ECO:0000256" key="16">
    <source>
        <dbReference type="PIRSR" id="PIRSR607754-3"/>
    </source>
</evidence>
<evidence type="ECO:0000256" key="10">
    <source>
        <dbReference type="ARBA" id="ARBA00023034"/>
    </source>
</evidence>
<keyword evidence="7 15" id="KW-0479">Metal-binding</keyword>
<dbReference type="GO" id="GO:0046872">
    <property type="term" value="F:metal ion binding"/>
    <property type="evidence" value="ECO:0007669"/>
    <property type="project" value="UniProtKB-KW"/>
</dbReference>